<protein>
    <submittedName>
        <fullName evidence="2">Uncharacterized protein</fullName>
    </submittedName>
</protein>
<feature type="transmembrane region" description="Helical" evidence="1">
    <location>
        <begin position="12"/>
        <end position="28"/>
    </location>
</feature>
<evidence type="ECO:0000313" key="2">
    <source>
        <dbReference type="EMBL" id="MBH8563066.1"/>
    </source>
</evidence>
<keyword evidence="1" id="KW-0472">Membrane</keyword>
<evidence type="ECO:0000256" key="1">
    <source>
        <dbReference type="SAM" id="Phobius"/>
    </source>
</evidence>
<keyword evidence="3" id="KW-1185">Reference proteome</keyword>
<sequence length="72" mass="8211">MPHTTKTRGEKLTFYSLFAFSIFLFGVLKATSARGDFQVLAEQNRRTLRLHFGQNLPVGLELLQTTVKQILN</sequence>
<gene>
    <name evidence="2" type="ORF">I8748_12890</name>
</gene>
<dbReference type="EMBL" id="JAECZC010000019">
    <property type="protein sequence ID" value="MBH8563066.1"/>
    <property type="molecule type" value="Genomic_DNA"/>
</dbReference>
<reference evidence="2 3" key="1">
    <citation type="journal article" date="2021" name="Int. J. Syst. Evol. Microbiol.">
        <title>Amazonocrinis nigriterrae gen. nov., sp. nov., Atlanticothrix silvestris gen. nov., sp. nov. and Dendronalium phyllosphericum gen. nov., sp. nov., nostocacean cyanobacteria from Brazilian environments.</title>
        <authorList>
            <person name="Alvarenga D.O."/>
            <person name="Andreote A.P.D."/>
            <person name="Branco L.H.Z."/>
            <person name="Delbaje E."/>
            <person name="Cruz R.B."/>
            <person name="Varani A.M."/>
            <person name="Fiore M.F."/>
        </authorList>
    </citation>
    <scope>NUCLEOTIDE SEQUENCE [LARGE SCALE GENOMIC DNA]</scope>
    <source>
        <strain evidence="2 3">CENA67</strain>
    </source>
</reference>
<accession>A0A8J7HNS2</accession>
<evidence type="ECO:0000313" key="3">
    <source>
        <dbReference type="Proteomes" id="UP000632766"/>
    </source>
</evidence>
<keyword evidence="1" id="KW-1133">Transmembrane helix</keyword>
<keyword evidence="1" id="KW-0812">Transmembrane</keyword>
<dbReference type="RefSeq" id="WP_198124962.1">
    <property type="nucleotide sequence ID" value="NZ_JAECZC010000019.1"/>
</dbReference>
<comment type="caution">
    <text evidence="2">The sequence shown here is derived from an EMBL/GenBank/DDBJ whole genome shotgun (WGS) entry which is preliminary data.</text>
</comment>
<name>A0A8J7HNS2_9NOST</name>
<organism evidence="2 3">
    <name type="scientific">Amazonocrinis nigriterrae CENA67</name>
    <dbReference type="NCBI Taxonomy" id="2794033"/>
    <lineage>
        <taxon>Bacteria</taxon>
        <taxon>Bacillati</taxon>
        <taxon>Cyanobacteriota</taxon>
        <taxon>Cyanophyceae</taxon>
        <taxon>Nostocales</taxon>
        <taxon>Nostocaceae</taxon>
        <taxon>Amazonocrinis</taxon>
        <taxon>Amazonocrinis nigriterrae</taxon>
    </lineage>
</organism>
<dbReference type="Proteomes" id="UP000632766">
    <property type="component" value="Unassembled WGS sequence"/>
</dbReference>
<dbReference type="AlphaFoldDB" id="A0A8J7HNS2"/>
<proteinExistence type="predicted"/>